<comment type="caution">
    <text evidence="8">The sequence shown here is derived from an EMBL/GenBank/DDBJ whole genome shotgun (WGS) entry which is preliminary data.</text>
</comment>
<keyword evidence="3" id="KW-0408">Iron</keyword>
<dbReference type="Pfam" id="PF03239">
    <property type="entry name" value="FTR1"/>
    <property type="match status" value="1"/>
</dbReference>
<evidence type="ECO:0000256" key="5">
    <source>
        <dbReference type="ARBA" id="ARBA00022989"/>
    </source>
</evidence>
<protein>
    <submittedName>
        <fullName evidence="8">Plasma membrane iron permease</fullName>
    </submittedName>
</protein>
<keyword evidence="4 7" id="KW-0812">Transmembrane</keyword>
<dbReference type="InterPro" id="IPR004923">
    <property type="entry name" value="FTR1/Fip1/EfeU"/>
</dbReference>
<dbReference type="PANTHER" id="PTHR31632:SF2">
    <property type="entry name" value="PLASMA MEMBRANE IRON PERMEASE"/>
    <property type="match status" value="1"/>
</dbReference>
<dbReference type="GO" id="GO:0033573">
    <property type="term" value="C:high-affinity iron permease complex"/>
    <property type="evidence" value="ECO:0007669"/>
    <property type="project" value="InterPro"/>
</dbReference>
<evidence type="ECO:0000256" key="1">
    <source>
        <dbReference type="ARBA" id="ARBA00004141"/>
    </source>
</evidence>
<evidence type="ECO:0000256" key="6">
    <source>
        <dbReference type="ARBA" id="ARBA00023136"/>
    </source>
</evidence>
<organism evidence="8 9">
    <name type="scientific">Triangularia setosa</name>
    <dbReference type="NCBI Taxonomy" id="2587417"/>
    <lineage>
        <taxon>Eukaryota</taxon>
        <taxon>Fungi</taxon>
        <taxon>Dikarya</taxon>
        <taxon>Ascomycota</taxon>
        <taxon>Pezizomycotina</taxon>
        <taxon>Sordariomycetes</taxon>
        <taxon>Sordariomycetidae</taxon>
        <taxon>Sordariales</taxon>
        <taxon>Podosporaceae</taxon>
        <taxon>Triangularia</taxon>
    </lineage>
</organism>
<evidence type="ECO:0000256" key="2">
    <source>
        <dbReference type="ARBA" id="ARBA00008333"/>
    </source>
</evidence>
<reference evidence="8" key="2">
    <citation type="submission" date="2023-05" db="EMBL/GenBank/DDBJ databases">
        <authorList>
            <consortium name="Lawrence Berkeley National Laboratory"/>
            <person name="Steindorff A."/>
            <person name="Hensen N."/>
            <person name="Bonometti L."/>
            <person name="Westerberg I."/>
            <person name="Brannstrom I.O."/>
            <person name="Guillou S."/>
            <person name="Cros-Aarteil S."/>
            <person name="Calhoun S."/>
            <person name="Haridas S."/>
            <person name="Kuo A."/>
            <person name="Mondo S."/>
            <person name="Pangilinan J."/>
            <person name="Riley R."/>
            <person name="Labutti K."/>
            <person name="Andreopoulos B."/>
            <person name="Lipzen A."/>
            <person name="Chen C."/>
            <person name="Yanf M."/>
            <person name="Daum C."/>
            <person name="Ng V."/>
            <person name="Clum A."/>
            <person name="Ohm R."/>
            <person name="Martin F."/>
            <person name="Silar P."/>
            <person name="Natvig D."/>
            <person name="Lalanne C."/>
            <person name="Gautier V."/>
            <person name="Ament-Velasquez S.L."/>
            <person name="Kruys A."/>
            <person name="Hutchinson M.I."/>
            <person name="Powell A.J."/>
            <person name="Barry K."/>
            <person name="Miller A.N."/>
            <person name="Grigoriev I.V."/>
            <person name="Debuchy R."/>
            <person name="Gladieux P."/>
            <person name="Thoren M.H."/>
            <person name="Johannesson H."/>
        </authorList>
    </citation>
    <scope>NUCLEOTIDE SEQUENCE</scope>
    <source>
        <strain evidence="8">CBS 892.96</strain>
    </source>
</reference>
<dbReference type="AlphaFoldDB" id="A0AAN6W2V2"/>
<reference evidence="8" key="1">
    <citation type="journal article" date="2023" name="Mol. Phylogenet. Evol.">
        <title>Genome-scale phylogeny and comparative genomics of the fungal order Sordariales.</title>
        <authorList>
            <person name="Hensen N."/>
            <person name="Bonometti L."/>
            <person name="Westerberg I."/>
            <person name="Brannstrom I.O."/>
            <person name="Guillou S."/>
            <person name="Cros-Aarteil S."/>
            <person name="Calhoun S."/>
            <person name="Haridas S."/>
            <person name="Kuo A."/>
            <person name="Mondo S."/>
            <person name="Pangilinan J."/>
            <person name="Riley R."/>
            <person name="LaButti K."/>
            <person name="Andreopoulos B."/>
            <person name="Lipzen A."/>
            <person name="Chen C."/>
            <person name="Yan M."/>
            <person name="Daum C."/>
            <person name="Ng V."/>
            <person name="Clum A."/>
            <person name="Steindorff A."/>
            <person name="Ohm R.A."/>
            <person name="Martin F."/>
            <person name="Silar P."/>
            <person name="Natvig D.O."/>
            <person name="Lalanne C."/>
            <person name="Gautier V."/>
            <person name="Ament-Velasquez S.L."/>
            <person name="Kruys A."/>
            <person name="Hutchinson M.I."/>
            <person name="Powell A.J."/>
            <person name="Barry K."/>
            <person name="Miller A.N."/>
            <person name="Grigoriev I.V."/>
            <person name="Debuchy R."/>
            <person name="Gladieux P."/>
            <person name="Hiltunen Thoren M."/>
            <person name="Johannesson H."/>
        </authorList>
    </citation>
    <scope>NUCLEOTIDE SEQUENCE</scope>
    <source>
        <strain evidence="8">CBS 892.96</strain>
    </source>
</reference>
<feature type="transmembrane region" description="Helical" evidence="7">
    <location>
        <begin position="6"/>
        <end position="30"/>
    </location>
</feature>
<comment type="similarity">
    <text evidence="2">Belongs to the oxidase-dependent Fe transporter (OFeT) (TC 9.A.10.1) family.</text>
</comment>
<feature type="transmembrane region" description="Helical" evidence="7">
    <location>
        <begin position="50"/>
        <end position="75"/>
    </location>
</feature>
<feature type="transmembrane region" description="Helical" evidence="7">
    <location>
        <begin position="148"/>
        <end position="171"/>
    </location>
</feature>
<evidence type="ECO:0000313" key="9">
    <source>
        <dbReference type="Proteomes" id="UP001302321"/>
    </source>
</evidence>
<dbReference type="EMBL" id="MU866356">
    <property type="protein sequence ID" value="KAK4173266.1"/>
    <property type="molecule type" value="Genomic_DNA"/>
</dbReference>
<evidence type="ECO:0000256" key="4">
    <source>
        <dbReference type="ARBA" id="ARBA00022692"/>
    </source>
</evidence>
<feature type="transmembrane region" description="Helical" evidence="7">
    <location>
        <begin position="177"/>
        <end position="196"/>
    </location>
</feature>
<comment type="subcellular location">
    <subcellularLocation>
        <location evidence="1">Membrane</location>
        <topology evidence="1">Multi-pass membrane protein</topology>
    </subcellularLocation>
</comment>
<keyword evidence="3" id="KW-0813">Transport</keyword>
<gene>
    <name evidence="8" type="ORF">QBC36DRAFT_303803</name>
</gene>
<feature type="transmembrane region" description="Helical" evidence="7">
    <location>
        <begin position="87"/>
        <end position="107"/>
    </location>
</feature>
<sequence length="372" mass="40839">MVLLFSIPIFLVTFREALETAIIVSVLLAFLKQTLSRSNRGVYRQLVRQVWLGTLAGLVVTLLISGALIGVFYTLGVDKWGAHELNYEGAFSLLASLIITVVGFALLRIGKMQDKWKAKIELSLGEQARQKQSKRGAVKRWMEKYSMFLLPFVTVLREGIEAVVFIAGVSFSAPATSVPIAVIVGLMVGSGVGWAIYKGGSHTKLKLFLVISTCFLYLVAAGLFSRAIWAFEQQVWQETVGGGDLAELGAGPGTYDIDQSVWHVNCCSPFVGGGSGWGFLNALLGWNNSATYGSVLSYNLYWIVVIAAFLALRFKEVKGHWPVFQKSKSTEERLGRRDEDVKTVIGPSGEVLRIEVNQGPYVKMEETASRVV</sequence>
<feature type="transmembrane region" description="Helical" evidence="7">
    <location>
        <begin position="290"/>
        <end position="312"/>
    </location>
</feature>
<name>A0AAN6W2V2_9PEZI</name>
<dbReference type="GO" id="GO:0015093">
    <property type="term" value="F:ferrous iron transmembrane transporter activity"/>
    <property type="evidence" value="ECO:0007669"/>
    <property type="project" value="TreeGrafter"/>
</dbReference>
<keyword evidence="9" id="KW-1185">Reference proteome</keyword>
<proteinExistence type="inferred from homology"/>
<dbReference type="PANTHER" id="PTHR31632">
    <property type="entry name" value="IRON TRANSPORTER FTH1"/>
    <property type="match status" value="1"/>
</dbReference>
<evidence type="ECO:0000256" key="7">
    <source>
        <dbReference type="SAM" id="Phobius"/>
    </source>
</evidence>
<keyword evidence="6 7" id="KW-0472">Membrane</keyword>
<evidence type="ECO:0000256" key="3">
    <source>
        <dbReference type="ARBA" id="ARBA00022496"/>
    </source>
</evidence>
<dbReference type="Proteomes" id="UP001302321">
    <property type="component" value="Unassembled WGS sequence"/>
</dbReference>
<evidence type="ECO:0000313" key="8">
    <source>
        <dbReference type="EMBL" id="KAK4173266.1"/>
    </source>
</evidence>
<feature type="transmembrane region" description="Helical" evidence="7">
    <location>
        <begin position="208"/>
        <end position="229"/>
    </location>
</feature>
<accession>A0AAN6W2V2</accession>
<keyword evidence="5 7" id="KW-1133">Transmembrane helix</keyword>
<keyword evidence="3" id="KW-0406">Ion transport</keyword>
<keyword evidence="3" id="KW-0410">Iron transport</keyword>